<dbReference type="PANTHER" id="PTHR42648">
    <property type="entry name" value="TRANSPOSASE, PUTATIVE-RELATED"/>
    <property type="match status" value="1"/>
</dbReference>
<dbReference type="EMBL" id="NBNE01006552">
    <property type="protein sequence ID" value="OWZ01879.1"/>
    <property type="molecule type" value="Genomic_DNA"/>
</dbReference>
<comment type="caution">
    <text evidence="2">The sequence shown here is derived from an EMBL/GenBank/DDBJ whole genome shotgun (WGS) entry which is preliminary data.</text>
</comment>
<evidence type="ECO:0000313" key="2">
    <source>
        <dbReference type="EMBL" id="OWZ01879.1"/>
    </source>
</evidence>
<dbReference type="STRING" id="4795.A0A225VAA1"/>
<dbReference type="GO" id="GO:0015074">
    <property type="term" value="P:DNA integration"/>
    <property type="evidence" value="ECO:0007669"/>
    <property type="project" value="InterPro"/>
</dbReference>
<dbReference type="AlphaFoldDB" id="A0A225VAA1"/>
<dbReference type="GO" id="GO:0003676">
    <property type="term" value="F:nucleic acid binding"/>
    <property type="evidence" value="ECO:0007669"/>
    <property type="project" value="InterPro"/>
</dbReference>
<gene>
    <name evidence="2" type="ORF">PHMEG_00026660</name>
</gene>
<dbReference type="InterPro" id="IPR001584">
    <property type="entry name" value="Integrase_cat-core"/>
</dbReference>
<dbReference type="PANTHER" id="PTHR42648:SF28">
    <property type="entry name" value="TRANSPOSON-ENCODED PROTEIN WITH RIBONUCLEASE H-LIKE AND RETROVIRUS ZINC FINGER-LIKE DOMAINS"/>
    <property type="match status" value="1"/>
</dbReference>
<organism evidence="2 3">
    <name type="scientific">Phytophthora megakarya</name>
    <dbReference type="NCBI Taxonomy" id="4795"/>
    <lineage>
        <taxon>Eukaryota</taxon>
        <taxon>Sar</taxon>
        <taxon>Stramenopiles</taxon>
        <taxon>Oomycota</taxon>
        <taxon>Peronosporomycetes</taxon>
        <taxon>Peronosporales</taxon>
        <taxon>Peronosporaceae</taxon>
        <taxon>Phytophthora</taxon>
    </lineage>
</organism>
<dbReference type="OrthoDB" id="122830at2759"/>
<proteinExistence type="predicted"/>
<evidence type="ECO:0000259" key="1">
    <source>
        <dbReference type="PROSITE" id="PS50994"/>
    </source>
</evidence>
<dbReference type="PROSITE" id="PS50994">
    <property type="entry name" value="INTEGRASE"/>
    <property type="match status" value="1"/>
</dbReference>
<dbReference type="Gene3D" id="3.30.420.10">
    <property type="entry name" value="Ribonuclease H-like superfamily/Ribonuclease H"/>
    <property type="match status" value="1"/>
</dbReference>
<dbReference type="InterPro" id="IPR039537">
    <property type="entry name" value="Retrotran_Ty1/copia-like"/>
</dbReference>
<dbReference type="InterPro" id="IPR012337">
    <property type="entry name" value="RNaseH-like_sf"/>
</dbReference>
<accession>A0A225VAA1</accession>
<dbReference type="InterPro" id="IPR036397">
    <property type="entry name" value="RNaseH_sf"/>
</dbReference>
<name>A0A225VAA1_9STRA</name>
<dbReference type="SUPFAM" id="SSF53098">
    <property type="entry name" value="Ribonuclease H-like"/>
    <property type="match status" value="1"/>
</dbReference>
<keyword evidence="3" id="KW-1185">Reference proteome</keyword>
<feature type="domain" description="Integrase catalytic" evidence="1">
    <location>
        <begin position="30"/>
        <end position="193"/>
    </location>
</feature>
<dbReference type="Proteomes" id="UP000198211">
    <property type="component" value="Unassembled WGS sequence"/>
</dbReference>
<evidence type="ECO:0000313" key="3">
    <source>
        <dbReference type="Proteomes" id="UP000198211"/>
    </source>
</evidence>
<protein>
    <submittedName>
        <fullName evidence="2">Integrase, catalytic core protein</fullName>
    </submittedName>
</protein>
<reference evidence="3" key="1">
    <citation type="submission" date="2017-03" db="EMBL/GenBank/DDBJ databases">
        <title>Phytopthora megakarya and P. palmivora, two closely related causual agents of cacao black pod achieved similar genome size and gene model numbers by different mechanisms.</title>
        <authorList>
            <person name="Ali S."/>
            <person name="Shao J."/>
            <person name="Larry D.J."/>
            <person name="Kronmiller B."/>
            <person name="Shen D."/>
            <person name="Strem M.D."/>
            <person name="Melnick R.L."/>
            <person name="Guiltinan M.J."/>
            <person name="Tyler B.M."/>
            <person name="Meinhardt L.W."/>
            <person name="Bailey B.A."/>
        </authorList>
    </citation>
    <scope>NUCLEOTIDE SEQUENCE [LARGE SCALE GENOMIC DNA]</scope>
    <source>
        <strain evidence="3">zdho120</strain>
    </source>
</reference>
<sequence length="206" mass="23625">MSTSIMLKGRGDIDCTDYHVGKQRRKSFRKSLDPGNDVVFADLLFPGVHNGSQFTSVLVVKGVFSRFVNIYMLKSKNERVVNQTMQHRLRQWDIEDTGKVSTDKGTEFCNKTIERWYKEKGIVHNKVRPKTSQLNMVERTHQTLIGIVKPMMHKSGLLKSFGVHALVTAVYTKNRVFCNGTGRTSYELMYGSKLDIHHIRTFELLA</sequence>